<evidence type="ECO:0000313" key="2">
    <source>
        <dbReference type="EMBL" id="KAK0544696.1"/>
    </source>
</evidence>
<dbReference type="EMBL" id="JAPDMZ010000268">
    <property type="protein sequence ID" value="KAK0544696.1"/>
    <property type="molecule type" value="Genomic_DNA"/>
</dbReference>
<accession>A0AAN6GKS5</accession>
<evidence type="ECO:0000256" key="1">
    <source>
        <dbReference type="SAM" id="SignalP"/>
    </source>
</evidence>
<organism evidence="2 3">
    <name type="scientific">Tilletia horrida</name>
    <dbReference type="NCBI Taxonomy" id="155126"/>
    <lineage>
        <taxon>Eukaryota</taxon>
        <taxon>Fungi</taxon>
        <taxon>Dikarya</taxon>
        <taxon>Basidiomycota</taxon>
        <taxon>Ustilaginomycotina</taxon>
        <taxon>Exobasidiomycetes</taxon>
        <taxon>Tilletiales</taxon>
        <taxon>Tilletiaceae</taxon>
        <taxon>Tilletia</taxon>
    </lineage>
</organism>
<sequence>MKFLAPALLLLTSLALSGAVSVDSALEQDLLSIKEPRSSPSESEAQPHIGGPLVIMPLSLDKRNYDAHKTSPAPSLVANEVGKGIHPVIVLLGRDGPEYLDLNDLDESHDLSTRSETHMMLHRRGLFGKLFKWVASASIVVTIFNALHIHLDRGDGNQNGGSSSRRDFAGLDDSLASMVKARAFEEGSKSPVIILIPGPQN</sequence>
<keyword evidence="1" id="KW-0732">Signal</keyword>
<keyword evidence="3" id="KW-1185">Reference proteome</keyword>
<protein>
    <submittedName>
        <fullName evidence="2">Uncharacterized protein</fullName>
    </submittedName>
</protein>
<evidence type="ECO:0000313" key="3">
    <source>
        <dbReference type="Proteomes" id="UP001176517"/>
    </source>
</evidence>
<dbReference type="Proteomes" id="UP001176517">
    <property type="component" value="Unassembled WGS sequence"/>
</dbReference>
<feature type="signal peptide" evidence="1">
    <location>
        <begin position="1"/>
        <end position="19"/>
    </location>
</feature>
<comment type="caution">
    <text evidence="2">The sequence shown here is derived from an EMBL/GenBank/DDBJ whole genome shotgun (WGS) entry which is preliminary data.</text>
</comment>
<gene>
    <name evidence="2" type="ORF">OC846_005969</name>
</gene>
<feature type="chain" id="PRO_5042903526" evidence="1">
    <location>
        <begin position="20"/>
        <end position="201"/>
    </location>
</feature>
<name>A0AAN6GKS5_9BASI</name>
<reference evidence="2" key="1">
    <citation type="journal article" date="2023" name="PhytoFront">
        <title>Draft Genome Resources of Seven Strains of Tilletia horrida, Causal Agent of Kernel Smut of Rice.</title>
        <authorList>
            <person name="Khanal S."/>
            <person name="Antony Babu S."/>
            <person name="Zhou X.G."/>
        </authorList>
    </citation>
    <scope>NUCLEOTIDE SEQUENCE</scope>
    <source>
        <strain evidence="2">TX6</strain>
    </source>
</reference>
<proteinExistence type="predicted"/>
<dbReference type="AlphaFoldDB" id="A0AAN6GKS5"/>